<dbReference type="InterPro" id="IPR020472">
    <property type="entry name" value="WD40_PAC1"/>
</dbReference>
<feature type="region of interest" description="Disordered" evidence="4">
    <location>
        <begin position="160"/>
        <end position="179"/>
    </location>
</feature>
<evidence type="ECO:0000256" key="3">
    <source>
        <dbReference type="PROSITE-ProRule" id="PRU00221"/>
    </source>
</evidence>
<accession>A0A8H3H3U6</accession>
<evidence type="ECO:0000256" key="4">
    <source>
        <dbReference type="SAM" id="MobiDB-lite"/>
    </source>
</evidence>
<dbReference type="Gene3D" id="2.130.10.10">
    <property type="entry name" value="YVTN repeat-like/Quinoprotein amine dehydrogenase"/>
    <property type="match status" value="3"/>
</dbReference>
<feature type="region of interest" description="Disordered" evidence="4">
    <location>
        <begin position="18"/>
        <end position="140"/>
    </location>
</feature>
<dbReference type="InterPro" id="IPR001680">
    <property type="entry name" value="WD40_rpt"/>
</dbReference>
<dbReference type="InterPro" id="IPR056884">
    <property type="entry name" value="NPHP3-like_N"/>
</dbReference>
<dbReference type="InterPro" id="IPR015943">
    <property type="entry name" value="WD40/YVTN_repeat-like_dom_sf"/>
</dbReference>
<feature type="repeat" description="WD" evidence="3">
    <location>
        <begin position="1135"/>
        <end position="1176"/>
    </location>
</feature>
<dbReference type="SUPFAM" id="SSF50960">
    <property type="entry name" value="TolB, C-terminal domain"/>
    <property type="match status" value="1"/>
</dbReference>
<comment type="caution">
    <text evidence="6">The sequence shown here is derived from an EMBL/GenBank/DDBJ whole genome shotgun (WGS) entry which is preliminary data.</text>
</comment>
<dbReference type="PANTHER" id="PTHR19879:SF9">
    <property type="entry name" value="TRANSCRIPTION INITIATION FACTOR TFIID SUBUNIT 5"/>
    <property type="match status" value="1"/>
</dbReference>
<sequence length="1397" mass="152686">MPLGAGIKQRFKQAKSKFKAVFKSKGGSDKDSSKPSTPSSTPPYRSSFAFPGQFNSSGTSVPDPPRLARAATSSSVIPPPGGAAGADNQIQRPPQPTKADKESHLGTTNPGPSTPEITSQAVSTNRAVSTERATSQPQVSECINTNVTPGHIESSTAEYAGRSVSPQNHHGILGEGSSERGLKPLATGIAQSATDALKFGPLRSIFDMLQAFAEMYILEGMVKKEYESLWQWLEALLKVLDEHASAVTSPIMASKIQEARDFIAGELNSIGEKQSGKQHGRFLIAKHEEDRFLACYRRIQEYMGCLSLDTSLSATASVSKFEAEQIKNHLATSLLISKAEEHSKDHMSSWVSRLPSSPSAWYDSNAGTELKRRGCTPGTRVDVLANLLDWVGNNSEGGVYWLNGMAGTGKTTIAYSVCKELAGEGKLAASFFCSRLRGECRDVNLIIPSIAYQLAQRSPSFQSALSAIIKNDPDVHHRELNAQFKALIEEPLLSAQPRAPQGLVVVVDALDECENKESTRSILDVLSNLKDLSIKFIVSSRPEPEIRDRMSERARSRLVLHELDRGKVPSDAQIAALVQKAGILFIYAATAVRYIGFDNFQRNPITRLGAILKGPRGQSTKENKEIDQLYTTILEAALGDEELEEAERIDMQQVLNTVVCAREPLTVNGLSRLLQINDVSRVRAALRPMWSVLHVVETSELVTTLHAPFPDFMFNPTRSKAFYCDSNVHNLKLGERCFHYIAENRPQFNICGLESSYLLDEQVPNMEKRVSEAIPLELLYACRYWADHVEAGNGASSVADQLRIFLSTHLLLWMEVLNLNKQMQTGAECMKMMVQWCDQFEAQGELVELAHDAERFVEAFVSNPVSRSTPHIYVSMLTLWPKSTPITKYYAKYTHGSVKAEGTALNRRQLAHLATWAFDQPIVKMTVSPVGQYVALAPSDHVIVVDPSSGRAVFGPFTYHGMTVRSITFSPDGTRVFAGFVDGNDATILGWDTQSDTHDIILGPLQLKGNTDKITCLSFSFDCARIATGSNDKTVRVWHAENGNLLHCLKTKDMVWDTTFSPDGTQVAAGCKKALKIWDSQTGDTILGPITTPVPVHRLSLSPDKCRIIYASNVSSDQTLYVLDAQSGGRLLGPIKGHTNDIWCIGCSPDGRYIASGSNDRTVRLWDAQNGNLVLSPLEAHTDEITSVAFSPDGSRIISGCKDGLVCTWDARQHNPTSSSGNALFDQITCAKFFPNGTRFVSGSEDGTICIWDTHTGELTVGPIKAHTKKIYAVDLLNDFIVSGSEDGNICVCNASTGEVLLGPLDVLPGRRIRAIAYSPNGKHIATGSYDEIDLWGAQTGSRVLGPLAGLQDSVLSIQFSPDGTRIVGGYIRNIVVWDVSDGKSLFETLEGHMTQP</sequence>
<dbReference type="Pfam" id="PF24883">
    <property type="entry name" value="NPHP3_N"/>
    <property type="match status" value="1"/>
</dbReference>
<evidence type="ECO:0000313" key="6">
    <source>
        <dbReference type="EMBL" id="CAE6492603.1"/>
    </source>
</evidence>
<feature type="compositionally biased region" description="Polar residues" evidence="4">
    <location>
        <begin position="105"/>
        <end position="140"/>
    </location>
</feature>
<dbReference type="InterPro" id="IPR027417">
    <property type="entry name" value="P-loop_NTPase"/>
</dbReference>
<gene>
    <name evidence="6" type="ORF">RDB_LOCUS103089</name>
</gene>
<proteinExistence type="predicted"/>
<dbReference type="SMART" id="SM00320">
    <property type="entry name" value="WD40"/>
    <property type="match status" value="10"/>
</dbReference>
<dbReference type="SUPFAM" id="SSF50998">
    <property type="entry name" value="Quinoprotein alcohol dehydrogenase-like"/>
    <property type="match status" value="1"/>
</dbReference>
<evidence type="ECO:0000256" key="2">
    <source>
        <dbReference type="ARBA" id="ARBA00022737"/>
    </source>
</evidence>
<dbReference type="Pfam" id="PF00400">
    <property type="entry name" value="WD40"/>
    <property type="match status" value="8"/>
</dbReference>
<reference evidence="6" key="1">
    <citation type="submission" date="2021-01" db="EMBL/GenBank/DDBJ databases">
        <authorList>
            <person name="Kaushik A."/>
        </authorList>
    </citation>
    <scope>NUCLEOTIDE SEQUENCE</scope>
    <source>
        <strain evidence="6">AG6-10EEA</strain>
    </source>
</reference>
<keyword evidence="2" id="KW-0677">Repeat</keyword>
<dbReference type="Proteomes" id="UP000663853">
    <property type="component" value="Unassembled WGS sequence"/>
</dbReference>
<dbReference type="InterPro" id="IPR011047">
    <property type="entry name" value="Quinoprotein_ADH-like_sf"/>
</dbReference>
<dbReference type="PANTHER" id="PTHR19879">
    <property type="entry name" value="TRANSCRIPTION INITIATION FACTOR TFIID"/>
    <property type="match status" value="1"/>
</dbReference>
<organism evidence="6 7">
    <name type="scientific">Rhizoctonia solani</name>
    <dbReference type="NCBI Taxonomy" id="456999"/>
    <lineage>
        <taxon>Eukaryota</taxon>
        <taxon>Fungi</taxon>
        <taxon>Dikarya</taxon>
        <taxon>Basidiomycota</taxon>
        <taxon>Agaricomycotina</taxon>
        <taxon>Agaricomycetes</taxon>
        <taxon>Cantharellales</taxon>
        <taxon>Ceratobasidiaceae</taxon>
        <taxon>Rhizoctonia</taxon>
    </lineage>
</organism>
<dbReference type="PROSITE" id="PS50082">
    <property type="entry name" value="WD_REPEATS_2"/>
    <property type="match status" value="4"/>
</dbReference>
<dbReference type="SUPFAM" id="SSF52540">
    <property type="entry name" value="P-loop containing nucleoside triphosphate hydrolases"/>
    <property type="match status" value="1"/>
</dbReference>
<dbReference type="Gene3D" id="3.40.50.300">
    <property type="entry name" value="P-loop containing nucleotide triphosphate hydrolases"/>
    <property type="match status" value="1"/>
</dbReference>
<feature type="domain" description="Nephrocystin 3-like N-terminal" evidence="5">
    <location>
        <begin position="388"/>
        <end position="541"/>
    </location>
</feature>
<feature type="repeat" description="WD" evidence="3">
    <location>
        <begin position="1178"/>
        <end position="1219"/>
    </location>
</feature>
<feature type="compositionally biased region" description="Low complexity" evidence="4">
    <location>
        <begin position="34"/>
        <end position="43"/>
    </location>
</feature>
<evidence type="ECO:0000256" key="1">
    <source>
        <dbReference type="ARBA" id="ARBA00022574"/>
    </source>
</evidence>
<evidence type="ECO:0000259" key="5">
    <source>
        <dbReference type="Pfam" id="PF24883"/>
    </source>
</evidence>
<feature type="repeat" description="WD" evidence="3">
    <location>
        <begin position="1228"/>
        <end position="1262"/>
    </location>
</feature>
<dbReference type="PROSITE" id="PS50294">
    <property type="entry name" value="WD_REPEATS_REGION"/>
    <property type="match status" value="4"/>
</dbReference>
<evidence type="ECO:0000313" key="7">
    <source>
        <dbReference type="Proteomes" id="UP000663853"/>
    </source>
</evidence>
<dbReference type="InterPro" id="IPR019775">
    <property type="entry name" value="WD40_repeat_CS"/>
</dbReference>
<keyword evidence="1 3" id="KW-0853">WD repeat</keyword>
<feature type="repeat" description="WD" evidence="3">
    <location>
        <begin position="1007"/>
        <end position="1048"/>
    </location>
</feature>
<name>A0A8H3H3U6_9AGAM</name>
<dbReference type="PROSITE" id="PS00678">
    <property type="entry name" value="WD_REPEATS_1"/>
    <property type="match status" value="1"/>
</dbReference>
<dbReference type="PRINTS" id="PR00320">
    <property type="entry name" value="GPROTEINBRPT"/>
</dbReference>
<dbReference type="CDD" id="cd00200">
    <property type="entry name" value="WD40"/>
    <property type="match status" value="1"/>
</dbReference>
<protein>
    <recommendedName>
        <fullName evidence="5">Nephrocystin 3-like N-terminal domain-containing protein</fullName>
    </recommendedName>
</protein>
<dbReference type="EMBL" id="CAJMXA010003236">
    <property type="protein sequence ID" value="CAE6492603.1"/>
    <property type="molecule type" value="Genomic_DNA"/>
</dbReference>